<accession>A0A2J6R324</accession>
<keyword evidence="7" id="KW-1185">Reference proteome</keyword>
<feature type="signal peptide" evidence="5">
    <location>
        <begin position="1"/>
        <end position="23"/>
    </location>
</feature>
<organism evidence="6 7">
    <name type="scientific">Hyaloscypha variabilis (strain UAMH 11265 / GT02V1 / F)</name>
    <name type="common">Meliniomyces variabilis</name>
    <dbReference type="NCBI Taxonomy" id="1149755"/>
    <lineage>
        <taxon>Eukaryota</taxon>
        <taxon>Fungi</taxon>
        <taxon>Dikarya</taxon>
        <taxon>Ascomycota</taxon>
        <taxon>Pezizomycotina</taxon>
        <taxon>Leotiomycetes</taxon>
        <taxon>Helotiales</taxon>
        <taxon>Hyaloscyphaceae</taxon>
        <taxon>Hyaloscypha</taxon>
        <taxon>Hyaloscypha variabilis</taxon>
    </lineage>
</organism>
<dbReference type="InterPro" id="IPR015915">
    <property type="entry name" value="Kelch-typ_b-propeller"/>
</dbReference>
<dbReference type="OrthoDB" id="10251809at2759"/>
<feature type="chain" id="PRO_5014471212" description="Kelch repeat protein" evidence="5">
    <location>
        <begin position="24"/>
        <end position="567"/>
    </location>
</feature>
<evidence type="ECO:0000256" key="5">
    <source>
        <dbReference type="SAM" id="SignalP"/>
    </source>
</evidence>
<feature type="compositionally biased region" description="Basic and acidic residues" evidence="3">
    <location>
        <begin position="532"/>
        <end position="546"/>
    </location>
</feature>
<keyword evidence="5" id="KW-0732">Signal</keyword>
<keyword evidence="4" id="KW-0472">Membrane</keyword>
<name>A0A2J6R324_HYAVF</name>
<dbReference type="STRING" id="1149755.A0A2J6R324"/>
<dbReference type="Proteomes" id="UP000235786">
    <property type="component" value="Unassembled WGS sequence"/>
</dbReference>
<dbReference type="PANTHER" id="PTHR46093:SF18">
    <property type="entry name" value="FIBRONECTIN TYPE-III DOMAIN-CONTAINING PROTEIN"/>
    <property type="match status" value="1"/>
</dbReference>
<reference evidence="6 7" key="1">
    <citation type="submission" date="2016-04" db="EMBL/GenBank/DDBJ databases">
        <title>A degradative enzymes factory behind the ericoid mycorrhizal symbiosis.</title>
        <authorList>
            <consortium name="DOE Joint Genome Institute"/>
            <person name="Martino E."/>
            <person name="Morin E."/>
            <person name="Grelet G."/>
            <person name="Kuo A."/>
            <person name="Kohler A."/>
            <person name="Daghino S."/>
            <person name="Barry K."/>
            <person name="Choi C."/>
            <person name="Cichocki N."/>
            <person name="Clum A."/>
            <person name="Copeland A."/>
            <person name="Hainaut M."/>
            <person name="Haridas S."/>
            <person name="Labutti K."/>
            <person name="Lindquist E."/>
            <person name="Lipzen A."/>
            <person name="Khouja H.-R."/>
            <person name="Murat C."/>
            <person name="Ohm R."/>
            <person name="Olson A."/>
            <person name="Spatafora J."/>
            <person name="Veneault-Fourrey C."/>
            <person name="Henrissat B."/>
            <person name="Grigoriev I."/>
            <person name="Martin F."/>
            <person name="Perotto S."/>
        </authorList>
    </citation>
    <scope>NUCLEOTIDE SEQUENCE [LARGE SCALE GENOMIC DNA]</scope>
    <source>
        <strain evidence="6 7">F</strain>
    </source>
</reference>
<gene>
    <name evidence="6" type="ORF">L207DRAFT_639686</name>
</gene>
<feature type="region of interest" description="Disordered" evidence="3">
    <location>
        <begin position="519"/>
        <end position="567"/>
    </location>
</feature>
<protein>
    <recommendedName>
        <fullName evidence="8">Kelch repeat protein</fullName>
    </recommendedName>
</protein>
<evidence type="ECO:0008006" key="8">
    <source>
        <dbReference type="Google" id="ProtNLM"/>
    </source>
</evidence>
<keyword evidence="4" id="KW-0812">Transmembrane</keyword>
<dbReference type="SUPFAM" id="SSF50965">
    <property type="entry name" value="Galactose oxidase, central domain"/>
    <property type="match status" value="1"/>
</dbReference>
<evidence type="ECO:0000313" key="6">
    <source>
        <dbReference type="EMBL" id="PMD32903.1"/>
    </source>
</evidence>
<evidence type="ECO:0000256" key="4">
    <source>
        <dbReference type="SAM" id="Phobius"/>
    </source>
</evidence>
<dbReference type="AlphaFoldDB" id="A0A2J6R324"/>
<feature type="compositionally biased region" description="Polar residues" evidence="3">
    <location>
        <begin position="443"/>
        <end position="452"/>
    </location>
</feature>
<keyword evidence="2" id="KW-0677">Repeat</keyword>
<keyword evidence="1" id="KW-0880">Kelch repeat</keyword>
<evidence type="ECO:0000256" key="2">
    <source>
        <dbReference type="ARBA" id="ARBA00022737"/>
    </source>
</evidence>
<dbReference type="Gene3D" id="2.120.10.80">
    <property type="entry name" value="Kelch-type beta propeller"/>
    <property type="match status" value="1"/>
</dbReference>
<evidence type="ECO:0000256" key="3">
    <source>
        <dbReference type="SAM" id="MobiDB-lite"/>
    </source>
</evidence>
<dbReference type="PANTHER" id="PTHR46093">
    <property type="entry name" value="ACYL-COA-BINDING DOMAIN-CONTAINING PROTEIN 5"/>
    <property type="match status" value="1"/>
</dbReference>
<sequence>MVPFLKAVIATLLVVPVKNVASGTSFLPADFSWWFWQSSIVVDSRLYIDAGEIWARWDGQTNASGVWNYQTMAIDLTTNWDTNTIDSSVFVATNKSLAQQPTRQPDMFYDPSSQMVYTFGGSAYPEDGCCFDGSVLNEVWGFPADNNGTTNWEPQQQMVVSSALSGQVVAGALTANSPTAHYNLGGATNSADALLDELLVYTYSNQSWTNGTLPGKYYMWGQGQYIPAFGNDGIILFFGGLWPTAEEYGDINARAGLASVLVYDIETETLFDPQPTSSIVNSTTLAPPERYLFCSVGAGNGTGNSSYEIFIFGGTTGETPDTETATALATVYILTLPAFHWIQTTAVAPTFRASHTCAIIGNRQMISIGGFPDPATLQDLAPDPWNNGMQILDMVDLVWKESYDASAAAYQPPGVVTQFYESAGSRYPASWSDPKLAGIFKQVTGSSSNPTATPGIGGSGKTPKSHTGAVVGGAVGGATVLIIVLVLGLWYVRKKRAGQGTTANELDGSGRQLFELGGKYKHNPSEMGVQERPQELMSDNRPEGTKIEQSPSSDSLRIARKPVELSA</sequence>
<dbReference type="EMBL" id="KZ613957">
    <property type="protein sequence ID" value="PMD32903.1"/>
    <property type="molecule type" value="Genomic_DNA"/>
</dbReference>
<evidence type="ECO:0000256" key="1">
    <source>
        <dbReference type="ARBA" id="ARBA00022441"/>
    </source>
</evidence>
<keyword evidence="4" id="KW-1133">Transmembrane helix</keyword>
<dbReference type="InterPro" id="IPR011043">
    <property type="entry name" value="Gal_Oxase/kelch_b-propeller"/>
</dbReference>
<proteinExistence type="predicted"/>
<evidence type="ECO:0000313" key="7">
    <source>
        <dbReference type="Proteomes" id="UP000235786"/>
    </source>
</evidence>
<feature type="transmembrane region" description="Helical" evidence="4">
    <location>
        <begin position="469"/>
        <end position="492"/>
    </location>
</feature>
<feature type="region of interest" description="Disordered" evidence="3">
    <location>
        <begin position="443"/>
        <end position="466"/>
    </location>
</feature>